<feature type="domain" description="HTH DNA binding" evidence="2">
    <location>
        <begin position="297"/>
        <end position="350"/>
    </location>
</feature>
<protein>
    <recommendedName>
        <fullName evidence="2">HTH DNA binding domain-containing protein</fullName>
    </recommendedName>
</protein>
<feature type="compositionally biased region" description="Acidic residues" evidence="1">
    <location>
        <begin position="12"/>
        <end position="24"/>
    </location>
</feature>
<reference evidence="3" key="1">
    <citation type="submission" date="2020-02" db="EMBL/GenBank/DDBJ databases">
        <title>Delineation of the pyrene-degrading pathway in Roseobacter clade bacteria by genomic analysis.</title>
        <authorList>
            <person name="Zhou H."/>
            <person name="Wang H."/>
        </authorList>
    </citation>
    <scope>NUCLEOTIDE SEQUENCE</scope>
    <source>
        <strain evidence="3">PrR005</strain>
    </source>
</reference>
<evidence type="ECO:0000259" key="2">
    <source>
        <dbReference type="Pfam" id="PF11972"/>
    </source>
</evidence>
<evidence type="ECO:0000313" key="3">
    <source>
        <dbReference type="EMBL" id="NDW47056.1"/>
    </source>
</evidence>
<dbReference type="Pfam" id="PF11972">
    <property type="entry name" value="HTH_13"/>
    <property type="match status" value="1"/>
</dbReference>
<dbReference type="AlphaFoldDB" id="A0A6B2NSC2"/>
<evidence type="ECO:0000256" key="1">
    <source>
        <dbReference type="SAM" id="MobiDB-lite"/>
    </source>
</evidence>
<dbReference type="InterPro" id="IPR021068">
    <property type="entry name" value="HTH_DNA-bd"/>
</dbReference>
<organism evidence="3">
    <name type="scientific">Ruegeria sp. PrR005</name>
    <dbReference type="NCBI Taxonomy" id="2706882"/>
    <lineage>
        <taxon>Bacteria</taxon>
        <taxon>Pseudomonadati</taxon>
        <taxon>Pseudomonadota</taxon>
        <taxon>Alphaproteobacteria</taxon>
        <taxon>Rhodobacterales</taxon>
        <taxon>Roseobacteraceae</taxon>
        <taxon>Ruegeria</taxon>
    </lineage>
</organism>
<dbReference type="RefSeq" id="WP_164132072.1">
    <property type="nucleotide sequence ID" value="NZ_JAAGOX010000053.1"/>
</dbReference>
<dbReference type="EMBL" id="JAAGOX010000053">
    <property type="protein sequence ID" value="NDW47056.1"/>
    <property type="molecule type" value="Genomic_DNA"/>
</dbReference>
<proteinExistence type="predicted"/>
<sequence>MKPHSGTSLPDIDPEGPYDSDPVAESDLWFLPGPDDDDALDPLFPTPRAAARPLFDPVDWRSAQAGYSGEMADLAYHFGALEERLRAGPAEWAHRLALLEVADLGWWAGDRISAERLALWTGLRLSATSDDTQALARAGWAVRRLSGGPAPDAGGWLGGLSDFLGRGGADGDAIPDAIADLAEVMDGAVTLHPATRAAMMFHSWMALGQGRSTAVEAVVLAARHGASMGRGAAPFLPVALSGPGALRGIGDPDQKLGAWLRGSTQAVVAALLHLERIAAWRTRAETATADLSGRTPPALVSVMAAWPMVTAPLAEAKSGASRAAVQRNLDLFTRRGLIREMTGQGRYRVWTAAI</sequence>
<feature type="region of interest" description="Disordered" evidence="1">
    <location>
        <begin position="1"/>
        <end position="34"/>
    </location>
</feature>
<gene>
    <name evidence="3" type="ORF">G0P99_19090</name>
</gene>
<accession>A0A6B2NSC2</accession>
<name>A0A6B2NSC2_9RHOB</name>
<comment type="caution">
    <text evidence="3">The sequence shown here is derived from an EMBL/GenBank/DDBJ whole genome shotgun (WGS) entry which is preliminary data.</text>
</comment>